<dbReference type="GO" id="GO:0046872">
    <property type="term" value="F:metal ion binding"/>
    <property type="evidence" value="ECO:0007669"/>
    <property type="project" value="UniProtKB-KW"/>
</dbReference>
<feature type="chain" id="PRO_5029523772" evidence="5">
    <location>
        <begin position="19"/>
        <end position="250"/>
    </location>
</feature>
<protein>
    <submittedName>
        <fullName evidence="6">Molybdate ABC transporter substrate-binding protein</fullName>
    </submittedName>
</protein>
<keyword evidence="3 5" id="KW-0732">Signal</keyword>
<dbReference type="KEGG" id="sinu:IMZ28_01775"/>
<name>A0A7M1S798_9BACT</name>
<dbReference type="NCBIfam" id="TIGR01256">
    <property type="entry name" value="modA"/>
    <property type="match status" value="1"/>
</dbReference>
<keyword evidence="7" id="KW-1185">Reference proteome</keyword>
<dbReference type="CDD" id="cd13539">
    <property type="entry name" value="PBP2_AvModA"/>
    <property type="match status" value="1"/>
</dbReference>
<evidence type="ECO:0000256" key="3">
    <source>
        <dbReference type="ARBA" id="ARBA00022729"/>
    </source>
</evidence>
<dbReference type="Pfam" id="PF13531">
    <property type="entry name" value="SBP_bac_11"/>
    <property type="match status" value="1"/>
</dbReference>
<organism evidence="6 7">
    <name type="scientific">Sulfurovum indicum</name>
    <dbReference type="NCBI Taxonomy" id="2779528"/>
    <lineage>
        <taxon>Bacteria</taxon>
        <taxon>Pseudomonadati</taxon>
        <taxon>Campylobacterota</taxon>
        <taxon>Epsilonproteobacteria</taxon>
        <taxon>Campylobacterales</taxon>
        <taxon>Sulfurovaceae</taxon>
        <taxon>Sulfurovum</taxon>
    </lineage>
</organism>
<feature type="binding site" evidence="4">
    <location>
        <position position="56"/>
    </location>
    <ligand>
        <name>molybdate</name>
        <dbReference type="ChEBI" id="CHEBI:36264"/>
    </ligand>
</feature>
<dbReference type="PANTHER" id="PTHR30632">
    <property type="entry name" value="MOLYBDATE-BINDING PERIPLASMIC PROTEIN"/>
    <property type="match status" value="1"/>
</dbReference>
<evidence type="ECO:0000313" key="7">
    <source>
        <dbReference type="Proteomes" id="UP000595074"/>
    </source>
</evidence>
<dbReference type="GO" id="GO:0015689">
    <property type="term" value="P:molybdate ion transport"/>
    <property type="evidence" value="ECO:0007669"/>
    <property type="project" value="InterPro"/>
</dbReference>
<dbReference type="PIRSF" id="PIRSF004846">
    <property type="entry name" value="ModA"/>
    <property type="match status" value="1"/>
</dbReference>
<feature type="binding site" evidence="4">
    <location>
        <position position="163"/>
    </location>
    <ligand>
        <name>molybdate</name>
        <dbReference type="ChEBI" id="CHEBI:36264"/>
    </ligand>
</feature>
<dbReference type="Proteomes" id="UP000595074">
    <property type="component" value="Chromosome"/>
</dbReference>
<dbReference type="PANTHER" id="PTHR30632:SF14">
    <property type="entry name" value="TUNGSTATE_MOLYBDATE_CHROMATE-BINDING PROTEIN MODA"/>
    <property type="match status" value="1"/>
</dbReference>
<evidence type="ECO:0000256" key="1">
    <source>
        <dbReference type="ARBA" id="ARBA00009175"/>
    </source>
</evidence>
<keyword evidence="2 4" id="KW-0479">Metal-binding</keyword>
<evidence type="ECO:0000313" key="6">
    <source>
        <dbReference type="EMBL" id="QOR62230.1"/>
    </source>
</evidence>
<dbReference type="InterPro" id="IPR044084">
    <property type="entry name" value="AvModA-like_subst-bd"/>
</dbReference>
<comment type="similarity">
    <text evidence="1">Belongs to the bacterial solute-binding protein ModA family.</text>
</comment>
<dbReference type="Gene3D" id="3.40.190.10">
    <property type="entry name" value="Periplasmic binding protein-like II"/>
    <property type="match status" value="2"/>
</dbReference>
<sequence>MKTKLFMAALLISTCSMAGTISIAVAANVSYAIDDLKKAFNKQYPDTDVKVTLGSSGKLTAQIKNGAPYEILMSANMKYPEALYKEKLAVTEPVVYARGSLAVLSSRKKDFSQGINIVLDKQIRAIAIANPKSAPYGKAAVEALKNAGLYEKVKHKFVNAESISQTVAYTVTAADIGFIAKSSLYSSRMARFRRGDYFIDVDPELYTPISQGMVILKKGEEEREVRAFYNFILGPKAKEIFEKYGYRVNE</sequence>
<proteinExistence type="inferred from homology"/>
<dbReference type="GO" id="GO:0030973">
    <property type="term" value="F:molybdate ion binding"/>
    <property type="evidence" value="ECO:0007669"/>
    <property type="project" value="InterPro"/>
</dbReference>
<dbReference type="SUPFAM" id="SSF53850">
    <property type="entry name" value="Periplasmic binding protein-like II"/>
    <property type="match status" value="1"/>
</dbReference>
<evidence type="ECO:0000256" key="5">
    <source>
        <dbReference type="SAM" id="SignalP"/>
    </source>
</evidence>
<dbReference type="AlphaFoldDB" id="A0A7M1S798"/>
<accession>A0A7M1S798</accession>
<dbReference type="InterPro" id="IPR005950">
    <property type="entry name" value="ModA"/>
</dbReference>
<dbReference type="InterPro" id="IPR050682">
    <property type="entry name" value="ModA/WtpA"/>
</dbReference>
<feature type="signal peptide" evidence="5">
    <location>
        <begin position="1"/>
        <end position="18"/>
    </location>
</feature>
<dbReference type="EMBL" id="CP063164">
    <property type="protein sequence ID" value="QOR62230.1"/>
    <property type="molecule type" value="Genomic_DNA"/>
</dbReference>
<reference evidence="6 7" key="1">
    <citation type="submission" date="2020-10" db="EMBL/GenBank/DDBJ databases">
        <title>The genome of sulfurovum sp.</title>
        <authorList>
            <person name="Xie S."/>
            <person name="Shao Z."/>
            <person name="Jiang L."/>
        </authorList>
    </citation>
    <scope>NUCLEOTIDE SEQUENCE [LARGE SCALE GENOMIC DNA]</scope>
    <source>
        <strain evidence="6 7">ST-419</strain>
    </source>
</reference>
<gene>
    <name evidence="6" type="primary">modA</name>
    <name evidence="6" type="ORF">IMZ28_01775</name>
</gene>
<evidence type="ECO:0000256" key="2">
    <source>
        <dbReference type="ARBA" id="ARBA00022723"/>
    </source>
</evidence>
<evidence type="ECO:0000256" key="4">
    <source>
        <dbReference type="PIRSR" id="PIRSR004846-1"/>
    </source>
</evidence>
<keyword evidence="4" id="KW-0500">Molybdenum</keyword>